<evidence type="ECO:0000256" key="11">
    <source>
        <dbReference type="SAM" id="Phobius"/>
    </source>
</evidence>
<dbReference type="InterPro" id="IPR003661">
    <property type="entry name" value="HisK_dim/P_dom"/>
</dbReference>
<dbReference type="Pfam" id="PF00512">
    <property type="entry name" value="HisKA"/>
    <property type="match status" value="1"/>
</dbReference>
<proteinExistence type="predicted"/>
<dbReference type="GO" id="GO:0000155">
    <property type="term" value="F:phosphorelay sensor kinase activity"/>
    <property type="evidence" value="ECO:0007669"/>
    <property type="project" value="InterPro"/>
</dbReference>
<dbReference type="SMART" id="SM00387">
    <property type="entry name" value="HATPase_c"/>
    <property type="match status" value="1"/>
</dbReference>
<dbReference type="Gene3D" id="3.30.565.10">
    <property type="entry name" value="Histidine kinase-like ATPase, C-terminal domain"/>
    <property type="match status" value="1"/>
</dbReference>
<feature type="transmembrane region" description="Helical" evidence="11">
    <location>
        <begin position="154"/>
        <end position="174"/>
    </location>
</feature>
<dbReference type="PRINTS" id="PR00344">
    <property type="entry name" value="BCTRLSENSOR"/>
</dbReference>
<feature type="domain" description="HAMP" evidence="13">
    <location>
        <begin position="176"/>
        <end position="229"/>
    </location>
</feature>
<evidence type="ECO:0000256" key="5">
    <source>
        <dbReference type="ARBA" id="ARBA00022679"/>
    </source>
</evidence>
<dbReference type="SMART" id="SM00388">
    <property type="entry name" value="HisKA"/>
    <property type="match status" value="1"/>
</dbReference>
<dbReference type="AlphaFoldDB" id="A0AAE2ZNK1"/>
<dbReference type="GO" id="GO:0005886">
    <property type="term" value="C:plasma membrane"/>
    <property type="evidence" value="ECO:0007669"/>
    <property type="project" value="TreeGrafter"/>
</dbReference>
<keyword evidence="10 11" id="KW-0472">Membrane</keyword>
<name>A0AAE2ZNK1_9HYPH</name>
<dbReference type="InterPro" id="IPR003660">
    <property type="entry name" value="HAMP_dom"/>
</dbReference>
<accession>A0AAE2ZNK1</accession>
<keyword evidence="9" id="KW-0902">Two-component regulatory system</keyword>
<dbReference type="InterPro" id="IPR005467">
    <property type="entry name" value="His_kinase_dom"/>
</dbReference>
<dbReference type="CDD" id="cd00075">
    <property type="entry name" value="HATPase"/>
    <property type="match status" value="1"/>
</dbReference>
<dbReference type="Pfam" id="PF00672">
    <property type="entry name" value="HAMP"/>
    <property type="match status" value="1"/>
</dbReference>
<dbReference type="Gene3D" id="1.10.287.130">
    <property type="match status" value="1"/>
</dbReference>
<evidence type="ECO:0000313" key="14">
    <source>
        <dbReference type="EMBL" id="MBW8638010.1"/>
    </source>
</evidence>
<reference evidence="14" key="1">
    <citation type="submission" date="2021-08" db="EMBL/GenBank/DDBJ databases">
        <title>Hoeflea bacterium WL0058 sp. nov., isolated from the sediment.</title>
        <authorList>
            <person name="Wang L."/>
            <person name="Zhang D."/>
        </authorList>
    </citation>
    <scope>NUCLEOTIDE SEQUENCE</scope>
    <source>
        <strain evidence="14">WL0058</strain>
    </source>
</reference>
<dbReference type="CDD" id="cd00082">
    <property type="entry name" value="HisKA"/>
    <property type="match status" value="1"/>
</dbReference>
<keyword evidence="5" id="KW-0808">Transferase</keyword>
<dbReference type="PROSITE" id="PS50885">
    <property type="entry name" value="HAMP"/>
    <property type="match status" value="1"/>
</dbReference>
<organism evidence="14 15">
    <name type="scientific">Flavimaribacter sediminis</name>
    <dbReference type="NCBI Taxonomy" id="2865987"/>
    <lineage>
        <taxon>Bacteria</taxon>
        <taxon>Pseudomonadati</taxon>
        <taxon>Pseudomonadota</taxon>
        <taxon>Alphaproteobacteria</taxon>
        <taxon>Hyphomicrobiales</taxon>
        <taxon>Rhizobiaceae</taxon>
        <taxon>Flavimaribacter</taxon>
    </lineage>
</organism>
<dbReference type="EC" id="2.7.13.3" evidence="3"/>
<dbReference type="CDD" id="cd06225">
    <property type="entry name" value="HAMP"/>
    <property type="match status" value="1"/>
</dbReference>
<evidence type="ECO:0000256" key="10">
    <source>
        <dbReference type="ARBA" id="ARBA00023136"/>
    </source>
</evidence>
<keyword evidence="7 14" id="KW-0418">Kinase</keyword>
<evidence type="ECO:0000256" key="9">
    <source>
        <dbReference type="ARBA" id="ARBA00023012"/>
    </source>
</evidence>
<keyword evidence="6 11" id="KW-0812">Transmembrane</keyword>
<dbReference type="PROSITE" id="PS50109">
    <property type="entry name" value="HIS_KIN"/>
    <property type="match status" value="1"/>
</dbReference>
<evidence type="ECO:0000256" key="7">
    <source>
        <dbReference type="ARBA" id="ARBA00022777"/>
    </source>
</evidence>
<dbReference type="EMBL" id="JAICBX010000002">
    <property type="protein sequence ID" value="MBW8638010.1"/>
    <property type="molecule type" value="Genomic_DNA"/>
</dbReference>
<dbReference type="InterPro" id="IPR050428">
    <property type="entry name" value="TCS_sensor_his_kinase"/>
</dbReference>
<keyword evidence="8 11" id="KW-1133">Transmembrane helix</keyword>
<gene>
    <name evidence="14" type="ORF">K1W69_12505</name>
</gene>
<dbReference type="Proteomes" id="UP001196509">
    <property type="component" value="Unassembled WGS sequence"/>
</dbReference>
<protein>
    <recommendedName>
        <fullName evidence="3">histidine kinase</fullName>
        <ecNumber evidence="3">2.7.13.3</ecNumber>
    </recommendedName>
</protein>
<evidence type="ECO:0000256" key="1">
    <source>
        <dbReference type="ARBA" id="ARBA00000085"/>
    </source>
</evidence>
<dbReference type="InterPro" id="IPR036097">
    <property type="entry name" value="HisK_dim/P_sf"/>
</dbReference>
<comment type="caution">
    <text evidence="14">The sequence shown here is derived from an EMBL/GenBank/DDBJ whole genome shotgun (WGS) entry which is preliminary data.</text>
</comment>
<feature type="domain" description="Histidine kinase" evidence="12">
    <location>
        <begin position="237"/>
        <end position="446"/>
    </location>
</feature>
<dbReference type="InterPro" id="IPR036890">
    <property type="entry name" value="HATPase_C_sf"/>
</dbReference>
<evidence type="ECO:0000259" key="12">
    <source>
        <dbReference type="PROSITE" id="PS50109"/>
    </source>
</evidence>
<sequence length="446" mass="49045">MRLGDIFSGSAFRTALAALLLFALTLLAAGWSSYVAVRGAMLSELNQQLTEETLLFTKIYRDEGADGLIDLITQLEVAEIGDERYAAIFDESNNRLAGNIDLAPDFVGIREDRSIIRAVGEDRVYTRWFMIDRYQIVIGRNTHVVDLALDVLRAWLLLAGVFSLAGSLLIGWLYSHRSMVKLQRIAVALERVSRGEISARVQPIAGNDQIDRISHLINQSLDRLSALTASSQNTVRAIAHDLRTPLNRVFITVQDAIASPNNAAALLEEIETELQRLGAIFDTVLRISSLDNTRDASAFTAIDLSGVAREVAEVFKETLEDKGQRLTLDLSEDVTVSGDAQMLKQLLVNLLTNAHQYAPENSPIGVSTRHDAGGDVLEVTDKGMGIPPEHREQVLQPFFRLDKSRSEAGNGLGLALVQAVCVRHNATISLEDNDPGLRIVIRFPLV</sequence>
<dbReference type="SUPFAM" id="SSF47384">
    <property type="entry name" value="Homodimeric domain of signal transducing histidine kinase"/>
    <property type="match status" value="1"/>
</dbReference>
<dbReference type="SUPFAM" id="SSF55874">
    <property type="entry name" value="ATPase domain of HSP90 chaperone/DNA topoisomerase II/histidine kinase"/>
    <property type="match status" value="1"/>
</dbReference>
<comment type="subcellular location">
    <subcellularLocation>
        <location evidence="2">Membrane</location>
    </subcellularLocation>
</comment>
<evidence type="ECO:0000256" key="3">
    <source>
        <dbReference type="ARBA" id="ARBA00012438"/>
    </source>
</evidence>
<keyword evidence="4" id="KW-0597">Phosphoprotein</keyword>
<evidence type="ECO:0000256" key="8">
    <source>
        <dbReference type="ARBA" id="ARBA00022989"/>
    </source>
</evidence>
<dbReference type="InterPro" id="IPR003594">
    <property type="entry name" value="HATPase_dom"/>
</dbReference>
<evidence type="ECO:0000313" key="15">
    <source>
        <dbReference type="Proteomes" id="UP001196509"/>
    </source>
</evidence>
<evidence type="ECO:0000256" key="2">
    <source>
        <dbReference type="ARBA" id="ARBA00004370"/>
    </source>
</evidence>
<dbReference type="Pfam" id="PF02518">
    <property type="entry name" value="HATPase_c"/>
    <property type="match status" value="1"/>
</dbReference>
<keyword evidence="15" id="KW-1185">Reference proteome</keyword>
<dbReference type="Gene3D" id="6.10.340.10">
    <property type="match status" value="1"/>
</dbReference>
<dbReference type="RefSeq" id="WP_220228676.1">
    <property type="nucleotide sequence ID" value="NZ_JAICBX010000002.1"/>
</dbReference>
<comment type="catalytic activity">
    <reaction evidence="1">
        <text>ATP + protein L-histidine = ADP + protein N-phospho-L-histidine.</text>
        <dbReference type="EC" id="2.7.13.3"/>
    </reaction>
</comment>
<evidence type="ECO:0000256" key="6">
    <source>
        <dbReference type="ARBA" id="ARBA00022692"/>
    </source>
</evidence>
<evidence type="ECO:0000259" key="13">
    <source>
        <dbReference type="PROSITE" id="PS50885"/>
    </source>
</evidence>
<dbReference type="PANTHER" id="PTHR45436">
    <property type="entry name" value="SENSOR HISTIDINE KINASE YKOH"/>
    <property type="match status" value="1"/>
</dbReference>
<dbReference type="PANTHER" id="PTHR45436:SF8">
    <property type="entry name" value="HISTIDINE KINASE"/>
    <property type="match status" value="1"/>
</dbReference>
<dbReference type="InterPro" id="IPR004358">
    <property type="entry name" value="Sig_transdc_His_kin-like_C"/>
</dbReference>
<evidence type="ECO:0000256" key="4">
    <source>
        <dbReference type="ARBA" id="ARBA00022553"/>
    </source>
</evidence>